<evidence type="ECO:0000313" key="5">
    <source>
        <dbReference type="EMBL" id="MDI3234277.1"/>
    </source>
</evidence>
<accession>A0ABT6R018</accession>
<protein>
    <submittedName>
        <fullName evidence="5">NUDIX hydrolase</fullName>
    </submittedName>
</protein>
<dbReference type="GO" id="GO:0016787">
    <property type="term" value="F:hydrolase activity"/>
    <property type="evidence" value="ECO:0007669"/>
    <property type="project" value="UniProtKB-KW"/>
</dbReference>
<evidence type="ECO:0000256" key="1">
    <source>
        <dbReference type="ARBA" id="ARBA00001946"/>
    </source>
</evidence>
<evidence type="ECO:0000256" key="3">
    <source>
        <dbReference type="RuleBase" id="RU003476"/>
    </source>
</evidence>
<dbReference type="PANTHER" id="PTHR43046:SF14">
    <property type="entry name" value="MUTT_NUDIX FAMILY PROTEIN"/>
    <property type="match status" value="1"/>
</dbReference>
<proteinExistence type="inferred from homology"/>
<dbReference type="SUPFAM" id="SSF55811">
    <property type="entry name" value="Nudix"/>
    <property type="match status" value="1"/>
</dbReference>
<comment type="caution">
    <text evidence="5">The sequence shown here is derived from an EMBL/GenBank/DDBJ whole genome shotgun (WGS) entry which is preliminary data.</text>
</comment>
<dbReference type="InterPro" id="IPR000086">
    <property type="entry name" value="NUDIX_hydrolase_dom"/>
</dbReference>
<dbReference type="InterPro" id="IPR020084">
    <property type="entry name" value="NUDIX_hydrolase_CS"/>
</dbReference>
<comment type="cofactor">
    <cofactor evidence="1">
        <name>Mg(2+)</name>
        <dbReference type="ChEBI" id="CHEBI:18420"/>
    </cofactor>
</comment>
<dbReference type="EMBL" id="JASBQV010000004">
    <property type="protein sequence ID" value="MDI3234277.1"/>
    <property type="molecule type" value="Genomic_DNA"/>
</dbReference>
<dbReference type="Gene3D" id="3.90.79.10">
    <property type="entry name" value="Nucleoside Triphosphate Pyrophosphohydrolase"/>
    <property type="match status" value="1"/>
</dbReference>
<dbReference type="CDD" id="cd04688">
    <property type="entry name" value="NUDIX_Hydrolase"/>
    <property type="match status" value="1"/>
</dbReference>
<dbReference type="Pfam" id="PF00293">
    <property type="entry name" value="NUDIX"/>
    <property type="match status" value="1"/>
</dbReference>
<dbReference type="RefSeq" id="WP_282354919.1">
    <property type="nucleotide sequence ID" value="NZ_JASBQV010000004.1"/>
</dbReference>
<dbReference type="Proteomes" id="UP001243286">
    <property type="component" value="Unassembled WGS sequence"/>
</dbReference>
<keyword evidence="2 3" id="KW-0378">Hydrolase</keyword>
<reference evidence="5 6" key="1">
    <citation type="submission" date="2023-04" db="EMBL/GenBank/DDBJ databases">
        <title>Antarctic isolates genomes.</title>
        <authorList>
            <person name="Dimov S.G."/>
        </authorList>
    </citation>
    <scope>NUCLEOTIDE SEQUENCE [LARGE SCALE GENOMIC DNA]</scope>
    <source>
        <strain evidence="5 6">AL19</strain>
    </source>
</reference>
<dbReference type="PANTHER" id="PTHR43046">
    <property type="entry name" value="GDP-MANNOSE MANNOSYL HYDROLASE"/>
    <property type="match status" value="1"/>
</dbReference>
<feature type="domain" description="Nudix hydrolase" evidence="4">
    <location>
        <begin position="10"/>
        <end position="142"/>
    </location>
</feature>
<gene>
    <name evidence="5" type="ORF">QK289_04590</name>
</gene>
<evidence type="ECO:0000259" key="4">
    <source>
        <dbReference type="PROSITE" id="PS51462"/>
    </source>
</evidence>
<dbReference type="InterPro" id="IPR015797">
    <property type="entry name" value="NUDIX_hydrolase-like_dom_sf"/>
</dbReference>
<name>A0ABT6R018_9BACL</name>
<organism evidence="5 6">
    <name type="scientific">Exiguobacterium antarcticum</name>
    <dbReference type="NCBI Taxonomy" id="132920"/>
    <lineage>
        <taxon>Bacteria</taxon>
        <taxon>Bacillati</taxon>
        <taxon>Bacillota</taxon>
        <taxon>Bacilli</taxon>
        <taxon>Bacillales</taxon>
        <taxon>Bacillales Family XII. Incertae Sedis</taxon>
        <taxon>Exiguobacterium</taxon>
    </lineage>
</organism>
<dbReference type="PROSITE" id="PS00893">
    <property type="entry name" value="NUDIX_BOX"/>
    <property type="match status" value="1"/>
</dbReference>
<sequence>MDINFTVEQQRFNHRAAAVIVKEGHLLIHRNVRDDFWALPGGRIQMMEHGEQAIIREIKEELGKEVHVKQFLSAQENFFEYEGIQFHEVAFFYGVELMTPEELTLEPFHGIEGEQLIYQYVPIDRLQSVKLYPVQLTEMIQSGEWSGLFSNEG</sequence>
<dbReference type="PRINTS" id="PR00502">
    <property type="entry name" value="NUDIXFAMILY"/>
</dbReference>
<evidence type="ECO:0000256" key="2">
    <source>
        <dbReference type="ARBA" id="ARBA00022801"/>
    </source>
</evidence>
<keyword evidence="6" id="KW-1185">Reference proteome</keyword>
<dbReference type="InterPro" id="IPR020476">
    <property type="entry name" value="Nudix_hydrolase"/>
</dbReference>
<evidence type="ECO:0000313" key="6">
    <source>
        <dbReference type="Proteomes" id="UP001243286"/>
    </source>
</evidence>
<dbReference type="PROSITE" id="PS51462">
    <property type="entry name" value="NUDIX"/>
    <property type="match status" value="1"/>
</dbReference>
<comment type="similarity">
    <text evidence="3">Belongs to the Nudix hydrolase family.</text>
</comment>